<gene>
    <name evidence="1" type="ORF">UFOPK3139_02630</name>
</gene>
<dbReference type="AlphaFoldDB" id="A0A6J7AS41"/>
<dbReference type="EMBL" id="CAFABA010000144">
    <property type="protein sequence ID" value="CAB4835792.1"/>
    <property type="molecule type" value="Genomic_DNA"/>
</dbReference>
<sequence length="114" mass="11980">MLDLAGADAEGQRAERTVGRGVRIAAHDGHPRLREALLGADHVHDALARIAHGEVAHPERLGVRPQHVDLLAADRISDGLVDVGGGDVVVLGGDREVGPAYRAPGDAQAVERLR</sequence>
<evidence type="ECO:0000313" key="1">
    <source>
        <dbReference type="EMBL" id="CAB4835792.1"/>
    </source>
</evidence>
<protein>
    <submittedName>
        <fullName evidence="1">Unannotated protein</fullName>
    </submittedName>
</protein>
<reference evidence="1" key="1">
    <citation type="submission" date="2020-05" db="EMBL/GenBank/DDBJ databases">
        <authorList>
            <person name="Chiriac C."/>
            <person name="Salcher M."/>
            <person name="Ghai R."/>
            <person name="Kavagutti S V."/>
        </authorList>
    </citation>
    <scope>NUCLEOTIDE SEQUENCE</scope>
</reference>
<accession>A0A6J7AS41</accession>
<name>A0A6J7AS41_9ZZZZ</name>
<proteinExistence type="predicted"/>
<dbReference type="AntiFam" id="ANF00100">
    <property type="entry name" value="Shadow ORF (opposite leuC)"/>
</dbReference>
<organism evidence="1">
    <name type="scientific">freshwater metagenome</name>
    <dbReference type="NCBI Taxonomy" id="449393"/>
    <lineage>
        <taxon>unclassified sequences</taxon>
        <taxon>metagenomes</taxon>
        <taxon>ecological metagenomes</taxon>
    </lineage>
</organism>